<feature type="domain" description="Rad50/SbcC-type AAA" evidence="2">
    <location>
        <begin position="5"/>
        <end position="237"/>
    </location>
</feature>
<dbReference type="eggNOG" id="COG1121">
    <property type="taxonomic scope" value="Bacteria"/>
</dbReference>
<feature type="coiled-coil region" evidence="1">
    <location>
        <begin position="569"/>
        <end position="618"/>
    </location>
</feature>
<dbReference type="GeneID" id="48850553"/>
<gene>
    <name evidence="3" type="ordered locus">plu4344</name>
</gene>
<organism evidence="3 4">
    <name type="scientific">Photorhabdus laumondii subsp. laumondii (strain DSM 15139 / CIP 105565 / TT01)</name>
    <name type="common">Photorhabdus luminescens subsp. laumondii</name>
    <dbReference type="NCBI Taxonomy" id="243265"/>
    <lineage>
        <taxon>Bacteria</taxon>
        <taxon>Pseudomonadati</taxon>
        <taxon>Pseudomonadota</taxon>
        <taxon>Gammaproteobacteria</taxon>
        <taxon>Enterobacterales</taxon>
        <taxon>Morganellaceae</taxon>
        <taxon>Photorhabdus</taxon>
    </lineage>
</organism>
<accession>Q7MZE8</accession>
<reference evidence="4" key="1">
    <citation type="journal article" date="2003" name="Nat. Biotechnol.">
        <title>The genome sequence of the entomopathogenic bacterium Photorhabdus luminescens.</title>
        <authorList>
            <person name="Duchaud E."/>
            <person name="Rusniok C."/>
            <person name="Frangeul L."/>
            <person name="Buchrieser C."/>
            <person name="Givaudan A."/>
            <person name="Taourit S."/>
            <person name="Bocs S."/>
            <person name="Boursaux-Eude C."/>
            <person name="Chandler M."/>
            <person name="Charles J.-F."/>
            <person name="Dassa E."/>
            <person name="Derose R."/>
            <person name="Derzelle S."/>
            <person name="Freyssinet G."/>
            <person name="Gaudriault S."/>
            <person name="Medigue C."/>
            <person name="Lanois A."/>
            <person name="Powell K."/>
            <person name="Siguier P."/>
            <person name="Vincent R."/>
            <person name="Wingate V."/>
            <person name="Zouine M."/>
            <person name="Glaser P."/>
            <person name="Boemare N."/>
            <person name="Danchin A."/>
            <person name="Kunst F."/>
        </authorList>
    </citation>
    <scope>NUCLEOTIDE SEQUENCE [LARGE SCALE GENOMIC DNA]</scope>
    <source>
        <strain evidence="4">DSM 15139 / CIP 105565 / TT01</strain>
    </source>
</reference>
<keyword evidence="1" id="KW-0175">Coiled coil</keyword>
<proteinExistence type="predicted"/>
<evidence type="ECO:0000256" key="1">
    <source>
        <dbReference type="SAM" id="Coils"/>
    </source>
</evidence>
<dbReference type="GO" id="GO:0006302">
    <property type="term" value="P:double-strand break repair"/>
    <property type="evidence" value="ECO:0007669"/>
    <property type="project" value="InterPro"/>
</dbReference>
<dbReference type="Pfam" id="PF13476">
    <property type="entry name" value="AAA_23"/>
    <property type="match status" value="1"/>
</dbReference>
<evidence type="ECO:0000259" key="2">
    <source>
        <dbReference type="Pfam" id="PF13476"/>
    </source>
</evidence>
<dbReference type="STRING" id="243265.plu4344"/>
<dbReference type="eggNOG" id="COG1196">
    <property type="taxonomic scope" value="Bacteria"/>
</dbReference>
<dbReference type="KEGG" id="plu:plu4344"/>
<dbReference type="Gene3D" id="3.40.50.300">
    <property type="entry name" value="P-loop containing nucleotide triphosphate hydrolases"/>
    <property type="match status" value="2"/>
</dbReference>
<evidence type="ECO:0000313" key="4">
    <source>
        <dbReference type="Proteomes" id="UP000002514"/>
    </source>
</evidence>
<dbReference type="OrthoDB" id="7029750at2"/>
<dbReference type="HOGENOM" id="CLU_291317_0_0_6"/>
<keyword evidence="4" id="KW-1185">Reference proteome</keyword>
<dbReference type="EMBL" id="BX571873">
    <property type="protein sequence ID" value="CAE16716.1"/>
    <property type="molecule type" value="Genomic_DNA"/>
</dbReference>
<dbReference type="InterPro" id="IPR027417">
    <property type="entry name" value="P-loop_NTPase"/>
</dbReference>
<protein>
    <submittedName>
        <fullName evidence="3">Photorhabdus luminescens subsp. laumondii TTO1 complete genome segment 15/17</fullName>
    </submittedName>
</protein>
<dbReference type="RefSeq" id="WP_011148434.1">
    <property type="nucleotide sequence ID" value="NC_005126.1"/>
</dbReference>
<dbReference type="PANTHER" id="PTHR32114">
    <property type="entry name" value="ABC TRANSPORTER ABCH.3"/>
    <property type="match status" value="1"/>
</dbReference>
<sequence>MKIKKVEIQAFKSYLEKKDGTFDFIHSTSGEPANFVSLFSPNGFGKTSFFDAIDFAITKKISRYVRNERLEKINLEESNQYNIKGESQLIIRNKNAPKNIETRVEVITSKSEKPFISSYKKGRKGSSDWRIQSKSITNKYFESSMLYQESIDSFLRETDSETRFKKFSEVDDELVNINSARSTLLSLKSDVSKKKQELVDTKNKLSSEINRQKDNKDYVHSINIIIKDVNEYLDEIKIDEVIAPFTKNEHFHLSARLKEAENIIKNRVKENDEKLSKIEVNLSQLKLGASIYYKYKECINERSLILDKIKFYDEVGALKESFNTLEKELLLNQDVILSLRELNKNAHEYFTYKLKLDSTLKEIEELKLKLKMNDALIKSLNDSLNEKIIFHQKVCENIDQLGKEQANLYFVFNTIKDKSTSLDGVEKELANMEIEIKKNKGQKDVADICLSSLEKLTLFDFKWLPEFFIIHEDNKNELSDIYAKYCYVYKSKVEIDGKIKSINKELESINQQQTDISFLIDKASSIVISTKQSHCPLCERDNETYDELISRINNNSMLSDIEKKKNASKSSLMEELEQLSMKLDRFNVEFIEKKKSISNGLKDEISSLENLINESSQKKSTLVESKNIFISEINKFNSSVMFMSKYDYSKHLISKVQCERDREHSISKEIEDIKESIKSRVNQIELNKKIIDLENERFKLVVHLSKYSDFIKSNQLSEGVNKDDFISFVMLKTDKLNDSQKGLKDRIGKIVIKINKLESENKDSQFKGVSKEKMNALLVDLEDKMSLLSKENQWFISVADSFDNEDNSVVYTKVKDSLELQVTGINVKNRTLSDCLAKFSSIESISSKIVDYSDTSLLEKELYSISSKVSKLSEVIVELDSDIRKLGNEIKLRVDSFFNTELINKIYSSIDPHPEYKKIVFTCTSDDNPRLLISAQSEKNDKLMSPTLSFSSAQINVLALSIFLARALSSKDDEGNPVDCILIDDPVQSIDAINTLGLIDTLRMLSIMFNKQIIVTTHDENFHELLKKKMPSDLFSSKFLRLSSFGKVSSDA</sequence>
<dbReference type="PANTHER" id="PTHR32114:SF2">
    <property type="entry name" value="ABC TRANSPORTER ABCH.3"/>
    <property type="match status" value="1"/>
</dbReference>
<feature type="coiled-coil region" evidence="1">
    <location>
        <begin position="415"/>
        <end position="442"/>
    </location>
</feature>
<dbReference type="AlphaFoldDB" id="Q7MZE8"/>
<dbReference type="InterPro" id="IPR038729">
    <property type="entry name" value="Rad50/SbcC_AAA"/>
</dbReference>
<dbReference type="SUPFAM" id="SSF52540">
    <property type="entry name" value="P-loop containing nucleoside triphosphate hydrolases"/>
    <property type="match status" value="1"/>
</dbReference>
<evidence type="ECO:0000313" key="3">
    <source>
        <dbReference type="EMBL" id="CAE16716.1"/>
    </source>
</evidence>
<dbReference type="GO" id="GO:0016887">
    <property type="term" value="F:ATP hydrolysis activity"/>
    <property type="evidence" value="ECO:0007669"/>
    <property type="project" value="InterPro"/>
</dbReference>
<name>Q7MZE8_PHOLL</name>
<dbReference type="Proteomes" id="UP000002514">
    <property type="component" value="Chromosome"/>
</dbReference>